<dbReference type="Proteomes" id="UP000188318">
    <property type="component" value="Unassembled WGS sequence"/>
</dbReference>
<evidence type="ECO:0000313" key="2">
    <source>
        <dbReference type="EMBL" id="OOF91862.1"/>
    </source>
</evidence>
<accession>A0A1R3RBM3</accession>
<name>A0A1R3RBM3_ASPC5</name>
<evidence type="ECO:0000313" key="3">
    <source>
        <dbReference type="Proteomes" id="UP000188318"/>
    </source>
</evidence>
<proteinExistence type="predicted"/>
<reference evidence="3" key="1">
    <citation type="journal article" date="2017" name="Genome Biol.">
        <title>Comparative genomics reveals high biological diversity and specific adaptations in the industrially and medically important fungal genus Aspergillus.</title>
        <authorList>
            <person name="de Vries R.P."/>
            <person name="Riley R."/>
            <person name="Wiebenga A."/>
            <person name="Aguilar-Osorio G."/>
            <person name="Amillis S."/>
            <person name="Uchima C.A."/>
            <person name="Anderluh G."/>
            <person name="Asadollahi M."/>
            <person name="Askin M."/>
            <person name="Barry K."/>
            <person name="Battaglia E."/>
            <person name="Bayram O."/>
            <person name="Benocci T."/>
            <person name="Braus-Stromeyer S.A."/>
            <person name="Caldana C."/>
            <person name="Canovas D."/>
            <person name="Cerqueira G.C."/>
            <person name="Chen F."/>
            <person name="Chen W."/>
            <person name="Choi C."/>
            <person name="Clum A."/>
            <person name="Dos Santos R.A."/>
            <person name="Damasio A.R."/>
            <person name="Diallinas G."/>
            <person name="Emri T."/>
            <person name="Fekete E."/>
            <person name="Flipphi M."/>
            <person name="Freyberg S."/>
            <person name="Gallo A."/>
            <person name="Gournas C."/>
            <person name="Habgood R."/>
            <person name="Hainaut M."/>
            <person name="Harispe M.L."/>
            <person name="Henrissat B."/>
            <person name="Hilden K.S."/>
            <person name="Hope R."/>
            <person name="Hossain A."/>
            <person name="Karabika E."/>
            <person name="Karaffa L."/>
            <person name="Karanyi Z."/>
            <person name="Krasevec N."/>
            <person name="Kuo A."/>
            <person name="Kusch H."/>
            <person name="LaButti K."/>
            <person name="Lagendijk E.L."/>
            <person name="Lapidus A."/>
            <person name="Levasseur A."/>
            <person name="Lindquist E."/>
            <person name="Lipzen A."/>
            <person name="Logrieco A.F."/>
            <person name="MacCabe A."/>
            <person name="Maekelae M.R."/>
            <person name="Malavazi I."/>
            <person name="Melin P."/>
            <person name="Meyer V."/>
            <person name="Mielnichuk N."/>
            <person name="Miskei M."/>
            <person name="Molnar A.P."/>
            <person name="Mule G."/>
            <person name="Ngan C.Y."/>
            <person name="Orejas M."/>
            <person name="Orosz E."/>
            <person name="Ouedraogo J.P."/>
            <person name="Overkamp K.M."/>
            <person name="Park H.-S."/>
            <person name="Perrone G."/>
            <person name="Piumi F."/>
            <person name="Punt P.J."/>
            <person name="Ram A.F."/>
            <person name="Ramon A."/>
            <person name="Rauscher S."/>
            <person name="Record E."/>
            <person name="Riano-Pachon D.M."/>
            <person name="Robert V."/>
            <person name="Roehrig J."/>
            <person name="Ruller R."/>
            <person name="Salamov A."/>
            <person name="Salih N.S."/>
            <person name="Samson R.A."/>
            <person name="Sandor E."/>
            <person name="Sanguinetti M."/>
            <person name="Schuetze T."/>
            <person name="Sepcic K."/>
            <person name="Shelest E."/>
            <person name="Sherlock G."/>
            <person name="Sophianopoulou V."/>
            <person name="Squina F.M."/>
            <person name="Sun H."/>
            <person name="Susca A."/>
            <person name="Todd R.B."/>
            <person name="Tsang A."/>
            <person name="Unkles S.E."/>
            <person name="van de Wiele N."/>
            <person name="van Rossen-Uffink D."/>
            <person name="Oliveira J.V."/>
            <person name="Vesth T.C."/>
            <person name="Visser J."/>
            <person name="Yu J.-H."/>
            <person name="Zhou M."/>
            <person name="Andersen M.R."/>
            <person name="Archer D.B."/>
            <person name="Baker S.E."/>
            <person name="Benoit I."/>
            <person name="Brakhage A.A."/>
            <person name="Braus G.H."/>
            <person name="Fischer R."/>
            <person name="Frisvad J.C."/>
            <person name="Goldman G.H."/>
            <person name="Houbraken J."/>
            <person name="Oakley B."/>
            <person name="Pocsi I."/>
            <person name="Scazzocchio C."/>
            <person name="Seiboth B."/>
            <person name="vanKuyk P.A."/>
            <person name="Wortman J."/>
            <person name="Dyer P.S."/>
            <person name="Grigoriev I.V."/>
        </authorList>
    </citation>
    <scope>NUCLEOTIDE SEQUENCE [LARGE SCALE GENOMIC DNA]</scope>
    <source>
        <strain evidence="3">ITEM 5010</strain>
    </source>
</reference>
<dbReference type="VEuPathDB" id="FungiDB:ASPCADRAFT_210780"/>
<protein>
    <submittedName>
        <fullName evidence="2">Uncharacterized protein</fullName>
    </submittedName>
</protein>
<sequence length="66" mass="7176">MTAIGRSRITQACCLPPQVAVFVDLPGLITFGDTSRELHLGKAPDKETQQVQYDPLESISTTSSKQ</sequence>
<organism evidence="2 3">
    <name type="scientific">Aspergillus carbonarius (strain ITEM 5010)</name>
    <dbReference type="NCBI Taxonomy" id="602072"/>
    <lineage>
        <taxon>Eukaryota</taxon>
        <taxon>Fungi</taxon>
        <taxon>Dikarya</taxon>
        <taxon>Ascomycota</taxon>
        <taxon>Pezizomycotina</taxon>
        <taxon>Eurotiomycetes</taxon>
        <taxon>Eurotiomycetidae</taxon>
        <taxon>Eurotiales</taxon>
        <taxon>Aspergillaceae</taxon>
        <taxon>Aspergillus</taxon>
        <taxon>Aspergillus subgen. Circumdati</taxon>
    </lineage>
</organism>
<keyword evidence="3" id="KW-1185">Reference proteome</keyword>
<feature type="region of interest" description="Disordered" evidence="1">
    <location>
        <begin position="40"/>
        <end position="66"/>
    </location>
</feature>
<gene>
    <name evidence="2" type="ORF">ASPCADRAFT_210780</name>
</gene>
<dbReference type="AlphaFoldDB" id="A0A1R3RBM3"/>
<dbReference type="EMBL" id="KV907509">
    <property type="protein sequence ID" value="OOF91862.1"/>
    <property type="molecule type" value="Genomic_DNA"/>
</dbReference>
<evidence type="ECO:0000256" key="1">
    <source>
        <dbReference type="SAM" id="MobiDB-lite"/>
    </source>
</evidence>